<dbReference type="STRING" id="993689.GCA_002077135_00695"/>
<dbReference type="AlphaFoldDB" id="A0A4S3KMW6"/>
<organism evidence="3 4">
    <name type="scientific">Metallibacterium scheffleri</name>
    <dbReference type="NCBI Taxonomy" id="993689"/>
    <lineage>
        <taxon>Bacteria</taxon>
        <taxon>Pseudomonadati</taxon>
        <taxon>Pseudomonadota</taxon>
        <taxon>Gammaproteobacteria</taxon>
        <taxon>Lysobacterales</taxon>
        <taxon>Rhodanobacteraceae</taxon>
        <taxon>Metallibacterium</taxon>
    </lineage>
</organism>
<feature type="compositionally biased region" description="Low complexity" evidence="1">
    <location>
        <begin position="158"/>
        <end position="175"/>
    </location>
</feature>
<evidence type="ECO:0000313" key="3">
    <source>
        <dbReference type="EMBL" id="THD10262.1"/>
    </source>
</evidence>
<feature type="chain" id="PRO_5020534036" description="DUF4156 domain-containing protein" evidence="2">
    <location>
        <begin position="26"/>
        <end position="186"/>
    </location>
</feature>
<evidence type="ECO:0008006" key="5">
    <source>
        <dbReference type="Google" id="ProtNLM"/>
    </source>
</evidence>
<keyword evidence="2" id="KW-0732">Signal</keyword>
<protein>
    <recommendedName>
        <fullName evidence="5">DUF4156 domain-containing protein</fullName>
    </recommendedName>
</protein>
<accession>A0A4S3KMW6</accession>
<reference evidence="3 4" key="1">
    <citation type="submission" date="2017-02" db="EMBL/GenBank/DDBJ databases">
        <title>Whole genome sequencing of Metallibacterium scheffleri DSM 24874 (T).</title>
        <authorList>
            <person name="Kumar S."/>
            <person name="Patil P."/>
            <person name="Patil P.B."/>
        </authorList>
    </citation>
    <scope>NUCLEOTIDE SEQUENCE [LARGE SCALE GENOMIC DNA]</scope>
    <source>
        <strain evidence="3 4">DSM 24874</strain>
    </source>
</reference>
<evidence type="ECO:0000256" key="2">
    <source>
        <dbReference type="SAM" id="SignalP"/>
    </source>
</evidence>
<comment type="caution">
    <text evidence="3">The sequence shown here is derived from an EMBL/GenBank/DDBJ whole genome shotgun (WGS) entry which is preliminary data.</text>
</comment>
<keyword evidence="4" id="KW-1185">Reference proteome</keyword>
<feature type="signal peptide" evidence="2">
    <location>
        <begin position="1"/>
        <end position="25"/>
    </location>
</feature>
<dbReference type="PROSITE" id="PS51257">
    <property type="entry name" value="PROKAR_LIPOPROTEIN"/>
    <property type="match status" value="1"/>
</dbReference>
<dbReference type="Proteomes" id="UP000307749">
    <property type="component" value="Unassembled WGS sequence"/>
</dbReference>
<dbReference type="Pfam" id="PF13698">
    <property type="entry name" value="DUF4156"/>
    <property type="match status" value="1"/>
</dbReference>
<evidence type="ECO:0000313" key="4">
    <source>
        <dbReference type="Proteomes" id="UP000307749"/>
    </source>
</evidence>
<dbReference type="RefSeq" id="WP_081126092.1">
    <property type="nucleotide sequence ID" value="NZ_LDOS01000001.1"/>
</dbReference>
<evidence type="ECO:0000256" key="1">
    <source>
        <dbReference type="SAM" id="MobiDB-lite"/>
    </source>
</evidence>
<dbReference type="OrthoDB" id="6120981at2"/>
<dbReference type="EMBL" id="MWQO01000032">
    <property type="protein sequence ID" value="THD10262.1"/>
    <property type="molecule type" value="Genomic_DNA"/>
</dbReference>
<feature type="compositionally biased region" description="Low complexity" evidence="1">
    <location>
        <begin position="118"/>
        <end position="131"/>
    </location>
</feature>
<proteinExistence type="predicted"/>
<dbReference type="InterPro" id="IPR025294">
    <property type="entry name" value="DUF4156"/>
</dbReference>
<gene>
    <name evidence="3" type="ORF">B1806_09350</name>
</gene>
<sequence length="186" mass="18560">MRATTSLSLTATLAATLLLSGCASFNVHLTPAAHGVVAAYVDSVAGCTQVGTATVSVSDHIGPFARDNLTVRDELEVLARNAGAGLSANTVKPLGPPVNGQQQWGAYQCSGKLPRDVGTGAPAVVPAAPATQPEPLPPTGPAQTAPLRAEPLQIETVPAHPASPATPATAPWPAAGSSVGAPAQDR</sequence>
<name>A0A4S3KMW6_9GAMM</name>
<feature type="region of interest" description="Disordered" evidence="1">
    <location>
        <begin position="118"/>
        <end position="186"/>
    </location>
</feature>